<protein>
    <submittedName>
        <fullName evidence="3">Uncharacterized protein LOC101509081</fullName>
    </submittedName>
</protein>
<sequence>MLYDQYIRDFVLDPEYVKCLYENGYAKQARKVEKLALREIDKIKEKKEEEEKHLRDKGQEIDVNYLSNCDNSLLQVLEEVSPKEKFHPYIDIESKVKDDGKMESLFKQESEVNETMLVLESDYSKVPQKDASKEIIESPFFCDEENVHVTQLPLKPLQIQSNILFAKNFNPKKVNLVINIKFKRSKYCFNNWHRLWKKEATMVGTTKFDIEKFNRSNDFGLWKIKMHVVLVQQGIVNALKGELALPATITA</sequence>
<dbReference type="AlphaFoldDB" id="A0A1S2Y642"/>
<feature type="coiled-coil region" evidence="1">
    <location>
        <begin position="26"/>
        <end position="60"/>
    </location>
</feature>
<dbReference type="PaxDb" id="3827-XP_004499944.1"/>
<name>A0A1S2Y642_CICAR</name>
<dbReference type="Proteomes" id="UP000087171">
    <property type="component" value="Chromosome Ca5"/>
</dbReference>
<keyword evidence="1" id="KW-0175">Coiled coil</keyword>
<reference evidence="2" key="1">
    <citation type="journal article" date="2013" name="Nat. Biotechnol.">
        <title>Draft genome sequence of chickpea (Cicer arietinum) provides a resource for trait improvement.</title>
        <authorList>
            <person name="Varshney R.K."/>
            <person name="Song C."/>
            <person name="Saxena R.K."/>
            <person name="Azam S."/>
            <person name="Yu S."/>
            <person name="Sharpe A.G."/>
            <person name="Cannon S."/>
            <person name="Baek J."/>
            <person name="Rosen B.D."/>
            <person name="Tar'an B."/>
            <person name="Millan T."/>
            <person name="Zhang X."/>
            <person name="Ramsay L.D."/>
            <person name="Iwata A."/>
            <person name="Wang Y."/>
            <person name="Nelson W."/>
            <person name="Farmer A.D."/>
            <person name="Gaur P.M."/>
            <person name="Soderlund C."/>
            <person name="Penmetsa R.V."/>
            <person name="Xu C."/>
            <person name="Bharti A.K."/>
            <person name="He W."/>
            <person name="Winter P."/>
            <person name="Zhao S."/>
            <person name="Hane J.K."/>
            <person name="Carrasquilla-Garcia N."/>
            <person name="Condie J.A."/>
            <person name="Upadhyaya H.D."/>
            <person name="Luo M.C."/>
            <person name="Thudi M."/>
            <person name="Gowda C.L."/>
            <person name="Singh N.P."/>
            <person name="Lichtenzveig J."/>
            <person name="Gali K.K."/>
            <person name="Rubio J."/>
            <person name="Nadarajan N."/>
            <person name="Dolezel J."/>
            <person name="Bansal K.C."/>
            <person name="Xu X."/>
            <person name="Edwards D."/>
            <person name="Zhang G."/>
            <person name="Kahl G."/>
            <person name="Gil J."/>
            <person name="Singh K.B."/>
            <person name="Datta S.K."/>
            <person name="Jackson S.A."/>
            <person name="Wang J."/>
            <person name="Cook D.R."/>
        </authorList>
    </citation>
    <scope>NUCLEOTIDE SEQUENCE [LARGE SCALE GENOMIC DNA]</scope>
    <source>
        <strain evidence="2">cv. CDC Frontier</strain>
    </source>
</reference>
<proteinExistence type="predicted"/>
<dbReference type="RefSeq" id="XP_004499944.1">
    <property type="nucleotide sequence ID" value="XM_004499887.1"/>
</dbReference>
<keyword evidence="2" id="KW-1185">Reference proteome</keyword>
<reference evidence="3" key="2">
    <citation type="submission" date="2025-08" db="UniProtKB">
        <authorList>
            <consortium name="RefSeq"/>
        </authorList>
    </citation>
    <scope>IDENTIFICATION</scope>
    <source>
        <tissue evidence="3">Etiolated seedlings</tissue>
    </source>
</reference>
<evidence type="ECO:0000313" key="2">
    <source>
        <dbReference type="Proteomes" id="UP000087171"/>
    </source>
</evidence>
<gene>
    <name evidence="3" type="primary">LOC101509081</name>
</gene>
<evidence type="ECO:0000313" key="3">
    <source>
        <dbReference type="RefSeq" id="XP_004499944.1"/>
    </source>
</evidence>
<dbReference type="OrthoDB" id="1092270at2759"/>
<accession>A0A1S2Y642</accession>
<evidence type="ECO:0000256" key="1">
    <source>
        <dbReference type="SAM" id="Coils"/>
    </source>
</evidence>
<organism evidence="2 3">
    <name type="scientific">Cicer arietinum</name>
    <name type="common">Chickpea</name>
    <name type="synonym">Garbanzo</name>
    <dbReference type="NCBI Taxonomy" id="3827"/>
    <lineage>
        <taxon>Eukaryota</taxon>
        <taxon>Viridiplantae</taxon>
        <taxon>Streptophyta</taxon>
        <taxon>Embryophyta</taxon>
        <taxon>Tracheophyta</taxon>
        <taxon>Spermatophyta</taxon>
        <taxon>Magnoliopsida</taxon>
        <taxon>eudicotyledons</taxon>
        <taxon>Gunneridae</taxon>
        <taxon>Pentapetalae</taxon>
        <taxon>rosids</taxon>
        <taxon>fabids</taxon>
        <taxon>Fabales</taxon>
        <taxon>Fabaceae</taxon>
        <taxon>Papilionoideae</taxon>
        <taxon>50 kb inversion clade</taxon>
        <taxon>NPAAA clade</taxon>
        <taxon>Hologalegina</taxon>
        <taxon>IRL clade</taxon>
        <taxon>Cicereae</taxon>
        <taxon>Cicer</taxon>
    </lineage>
</organism>